<gene>
    <name evidence="1" type="ORF">F9K24_06190</name>
</gene>
<dbReference type="OrthoDB" id="334224at2"/>
<proteinExistence type="predicted"/>
<dbReference type="Proteomes" id="UP000460298">
    <property type="component" value="Unassembled WGS sequence"/>
</dbReference>
<sequence length="234" mass="27340">MQPFVRGNQNAPSGVLVAFAEVRGRNPIDPEGKILAVHISVSALSAHMSHYPVVVFPPTSFRDRTHLDRVLDFMDNVDVIELDPFQLPDDTEEEDYFQVRMDELNRIVQDYVDLFQKRYIAMAQEQGIEFLNFDLDMDLPEEDDRPLDLRSSLNQLENLLQKKADIDQYKSVIRYIRSHHPELDVWNFEQLVRSSKHEIAELYIKKFRAIAEERYEAAAFYQNRILDAEPGRNA</sequence>
<dbReference type="AlphaFoldDB" id="A0A833LZP0"/>
<protein>
    <submittedName>
        <fullName evidence="1">Uncharacterized protein</fullName>
    </submittedName>
</protein>
<evidence type="ECO:0000313" key="1">
    <source>
        <dbReference type="EMBL" id="KAB2934049.1"/>
    </source>
</evidence>
<dbReference type="RefSeq" id="WP_002770688.1">
    <property type="nucleotide sequence ID" value="NZ_JQDG01000020.1"/>
</dbReference>
<comment type="caution">
    <text evidence="1">The sequence shown here is derived from an EMBL/GenBank/DDBJ whole genome shotgun (WGS) entry which is preliminary data.</text>
</comment>
<organism evidence="1 2">
    <name type="scientific">Leptonema illini</name>
    <dbReference type="NCBI Taxonomy" id="183"/>
    <lineage>
        <taxon>Bacteria</taxon>
        <taxon>Pseudomonadati</taxon>
        <taxon>Spirochaetota</taxon>
        <taxon>Spirochaetia</taxon>
        <taxon>Leptospirales</taxon>
        <taxon>Leptospiraceae</taxon>
        <taxon>Leptonema</taxon>
    </lineage>
</organism>
<evidence type="ECO:0000313" key="2">
    <source>
        <dbReference type="Proteomes" id="UP000460298"/>
    </source>
</evidence>
<accession>A0A833LZP0</accession>
<dbReference type="EMBL" id="WBUI01000004">
    <property type="protein sequence ID" value="KAB2934049.1"/>
    <property type="molecule type" value="Genomic_DNA"/>
</dbReference>
<name>A0A833LZP0_9LEPT</name>
<reference evidence="1 2" key="1">
    <citation type="submission" date="2019-10" db="EMBL/GenBank/DDBJ databases">
        <title>Extracellular Electron Transfer in a Candidatus Methanoperedens spp. Enrichment Culture.</title>
        <authorList>
            <person name="Berger S."/>
            <person name="Rangel Shaw D."/>
            <person name="Berben T."/>
            <person name="In 'T Zandt M."/>
            <person name="Frank J."/>
            <person name="Reimann J."/>
            <person name="Jetten M.S.M."/>
            <person name="Welte C.U."/>
        </authorList>
    </citation>
    <scope>NUCLEOTIDE SEQUENCE [LARGE SCALE GENOMIC DNA]</scope>
    <source>
        <strain evidence="1">SB12</strain>
    </source>
</reference>